<protein>
    <submittedName>
        <fullName evidence="1">Uncharacterized protein</fullName>
    </submittedName>
</protein>
<name>A0A0A8ZM11_ARUDO</name>
<reference evidence="1" key="2">
    <citation type="journal article" date="2015" name="Data Brief">
        <title>Shoot transcriptome of the giant reed, Arundo donax.</title>
        <authorList>
            <person name="Barrero R.A."/>
            <person name="Guerrero F.D."/>
            <person name="Moolhuijzen P."/>
            <person name="Goolsby J.A."/>
            <person name="Tidwell J."/>
            <person name="Bellgard S.E."/>
            <person name="Bellgard M.I."/>
        </authorList>
    </citation>
    <scope>NUCLEOTIDE SEQUENCE</scope>
    <source>
        <tissue evidence="1">Shoot tissue taken approximately 20 cm above the soil surface</tissue>
    </source>
</reference>
<accession>A0A0A8ZM11</accession>
<dbReference type="EMBL" id="GBRH01260115">
    <property type="protein sequence ID" value="JAD37780.1"/>
    <property type="molecule type" value="Transcribed_RNA"/>
</dbReference>
<dbReference type="AlphaFoldDB" id="A0A0A8ZM11"/>
<organism evidence="1">
    <name type="scientific">Arundo donax</name>
    <name type="common">Giant reed</name>
    <name type="synonym">Donax arundinaceus</name>
    <dbReference type="NCBI Taxonomy" id="35708"/>
    <lineage>
        <taxon>Eukaryota</taxon>
        <taxon>Viridiplantae</taxon>
        <taxon>Streptophyta</taxon>
        <taxon>Embryophyta</taxon>
        <taxon>Tracheophyta</taxon>
        <taxon>Spermatophyta</taxon>
        <taxon>Magnoliopsida</taxon>
        <taxon>Liliopsida</taxon>
        <taxon>Poales</taxon>
        <taxon>Poaceae</taxon>
        <taxon>PACMAD clade</taxon>
        <taxon>Arundinoideae</taxon>
        <taxon>Arundineae</taxon>
        <taxon>Arundo</taxon>
    </lineage>
</organism>
<reference evidence="1" key="1">
    <citation type="submission" date="2014-09" db="EMBL/GenBank/DDBJ databases">
        <authorList>
            <person name="Magalhaes I.L.F."/>
            <person name="Oliveira U."/>
            <person name="Santos F.R."/>
            <person name="Vidigal T.H.D.A."/>
            <person name="Brescovit A.D."/>
            <person name="Santos A.J."/>
        </authorList>
    </citation>
    <scope>NUCLEOTIDE SEQUENCE</scope>
    <source>
        <tissue evidence="1">Shoot tissue taken approximately 20 cm above the soil surface</tissue>
    </source>
</reference>
<sequence length="61" mass="6913">MLASRRGRWLYLVLSLAFSDSASTIGLQWLKGILLIGSQYSIPNNKTSTILITFLRTKNKR</sequence>
<proteinExistence type="predicted"/>
<evidence type="ECO:0000313" key="1">
    <source>
        <dbReference type="EMBL" id="JAD37780.1"/>
    </source>
</evidence>